<name>A0A0S4JVM8_BODSA</name>
<dbReference type="EMBL" id="CYKH01002251">
    <property type="protein sequence ID" value="CUG94454.1"/>
    <property type="molecule type" value="Genomic_DNA"/>
</dbReference>
<dbReference type="VEuPathDB" id="TriTrypDB:BSAL_48255"/>
<evidence type="ECO:0000256" key="1">
    <source>
        <dbReference type="SAM" id="MobiDB-lite"/>
    </source>
</evidence>
<accession>A0A0S4JVM8</accession>
<proteinExistence type="predicted"/>
<keyword evidence="3" id="KW-1185">Reference proteome</keyword>
<dbReference type="AlphaFoldDB" id="A0A0S4JVM8"/>
<evidence type="ECO:0000313" key="3">
    <source>
        <dbReference type="Proteomes" id="UP000051952"/>
    </source>
</evidence>
<reference evidence="3" key="1">
    <citation type="submission" date="2015-09" db="EMBL/GenBank/DDBJ databases">
        <authorList>
            <consortium name="Pathogen Informatics"/>
        </authorList>
    </citation>
    <scope>NUCLEOTIDE SEQUENCE [LARGE SCALE GENOMIC DNA]</scope>
    <source>
        <strain evidence="3">Lake Konstanz</strain>
    </source>
</reference>
<feature type="region of interest" description="Disordered" evidence="1">
    <location>
        <begin position="202"/>
        <end position="222"/>
    </location>
</feature>
<gene>
    <name evidence="2" type="ORF">BSAL_48255</name>
</gene>
<organism evidence="2 3">
    <name type="scientific">Bodo saltans</name>
    <name type="common">Flagellated protozoan</name>
    <dbReference type="NCBI Taxonomy" id="75058"/>
    <lineage>
        <taxon>Eukaryota</taxon>
        <taxon>Discoba</taxon>
        <taxon>Euglenozoa</taxon>
        <taxon>Kinetoplastea</taxon>
        <taxon>Metakinetoplastina</taxon>
        <taxon>Eubodonida</taxon>
        <taxon>Bodonidae</taxon>
        <taxon>Bodo</taxon>
    </lineage>
</organism>
<evidence type="ECO:0000313" key="2">
    <source>
        <dbReference type="EMBL" id="CUG94454.1"/>
    </source>
</evidence>
<protein>
    <submittedName>
        <fullName evidence="2">Uncharacterized protein</fullName>
    </submittedName>
</protein>
<sequence>MFVPPPMLQAVAVPPPTALGMDALSESWWAFVPTNLDVVSAALSSIPGGGARLHTSSGGSGSSSAHAASMLASTQWLRYPLRLVPFPRSISGRDYMRRHKPHKYCYAPPSAASSPHQAPQGSVRHAMPLSAHDATAITSAAKDMYRTSHMDGAAVWLLRARGAFYGDHAVCACIDGVEEFVGLLNVPGPWYTTPALPMPTLASSSQPAVTPPPPHQTVKHLL</sequence>
<dbReference type="Proteomes" id="UP000051952">
    <property type="component" value="Unassembled WGS sequence"/>
</dbReference>